<reference evidence="9 10" key="1">
    <citation type="submission" date="2023-08" db="EMBL/GenBank/DDBJ databases">
        <title>Black Yeasts Isolated from many extreme environments.</title>
        <authorList>
            <person name="Coleine C."/>
            <person name="Stajich J.E."/>
            <person name="Selbmann L."/>
        </authorList>
    </citation>
    <scope>NUCLEOTIDE SEQUENCE [LARGE SCALE GENOMIC DNA]</scope>
    <source>
        <strain evidence="9 10">CCFEE 5792</strain>
    </source>
</reference>
<comment type="caution">
    <text evidence="9">The sequence shown here is derived from an EMBL/GenBank/DDBJ whole genome shotgun (WGS) entry which is preliminary data.</text>
</comment>
<dbReference type="SUPFAM" id="SSF57701">
    <property type="entry name" value="Zn2/Cys6 DNA-binding domain"/>
    <property type="match status" value="1"/>
</dbReference>
<feature type="compositionally biased region" description="Polar residues" evidence="7">
    <location>
        <begin position="253"/>
        <end position="283"/>
    </location>
</feature>
<dbReference type="InterPro" id="IPR036864">
    <property type="entry name" value="Zn2-C6_fun-type_DNA-bd_sf"/>
</dbReference>
<evidence type="ECO:0000256" key="7">
    <source>
        <dbReference type="SAM" id="MobiDB-lite"/>
    </source>
</evidence>
<dbReference type="InterPro" id="IPR050815">
    <property type="entry name" value="TF_fung"/>
</dbReference>
<evidence type="ECO:0000313" key="9">
    <source>
        <dbReference type="EMBL" id="KAK5057615.1"/>
    </source>
</evidence>
<name>A0AAV9NGG9_9EURO</name>
<dbReference type="Proteomes" id="UP001358417">
    <property type="component" value="Unassembled WGS sequence"/>
</dbReference>
<dbReference type="EMBL" id="JAVRRD010000006">
    <property type="protein sequence ID" value="KAK5057615.1"/>
    <property type="molecule type" value="Genomic_DNA"/>
</dbReference>
<dbReference type="PROSITE" id="PS00463">
    <property type="entry name" value="ZN2_CY6_FUNGAL_1"/>
    <property type="match status" value="1"/>
</dbReference>
<keyword evidence="6" id="KW-0539">Nucleus</keyword>
<evidence type="ECO:0000256" key="1">
    <source>
        <dbReference type="ARBA" id="ARBA00004123"/>
    </source>
</evidence>
<evidence type="ECO:0000259" key="8">
    <source>
        <dbReference type="PROSITE" id="PS50048"/>
    </source>
</evidence>
<dbReference type="GeneID" id="89979765"/>
<evidence type="ECO:0000256" key="5">
    <source>
        <dbReference type="ARBA" id="ARBA00023163"/>
    </source>
</evidence>
<protein>
    <recommendedName>
        <fullName evidence="8">Zn(2)-C6 fungal-type domain-containing protein</fullName>
    </recommendedName>
</protein>
<keyword evidence="10" id="KW-1185">Reference proteome</keyword>
<comment type="subcellular location">
    <subcellularLocation>
        <location evidence="1">Nucleus</location>
    </subcellularLocation>
</comment>
<gene>
    <name evidence="9" type="ORF">LTR84_011615</name>
</gene>
<dbReference type="Gene3D" id="4.10.240.10">
    <property type="entry name" value="Zn(2)-C6 fungal-type DNA-binding domain"/>
    <property type="match status" value="1"/>
</dbReference>
<dbReference type="CDD" id="cd00067">
    <property type="entry name" value="GAL4"/>
    <property type="match status" value="1"/>
</dbReference>
<accession>A0AAV9NGG9</accession>
<dbReference type="InterPro" id="IPR001138">
    <property type="entry name" value="Zn2Cys6_DnaBD"/>
</dbReference>
<dbReference type="GO" id="GO:0008270">
    <property type="term" value="F:zinc ion binding"/>
    <property type="evidence" value="ECO:0007669"/>
    <property type="project" value="InterPro"/>
</dbReference>
<keyword evidence="2" id="KW-0479">Metal-binding</keyword>
<evidence type="ECO:0000313" key="10">
    <source>
        <dbReference type="Proteomes" id="UP001358417"/>
    </source>
</evidence>
<keyword evidence="5" id="KW-0804">Transcription</keyword>
<proteinExistence type="predicted"/>
<keyword evidence="4" id="KW-0238">DNA-binding</keyword>
<feature type="domain" description="Zn(2)-C6 fungal-type" evidence="8">
    <location>
        <begin position="214"/>
        <end position="242"/>
    </location>
</feature>
<dbReference type="RefSeq" id="XP_064708733.1">
    <property type="nucleotide sequence ID" value="XM_064855144.1"/>
</dbReference>
<dbReference type="SMART" id="SM00066">
    <property type="entry name" value="GAL4"/>
    <property type="match status" value="1"/>
</dbReference>
<organism evidence="9 10">
    <name type="scientific">Exophiala bonariae</name>
    <dbReference type="NCBI Taxonomy" id="1690606"/>
    <lineage>
        <taxon>Eukaryota</taxon>
        <taxon>Fungi</taxon>
        <taxon>Dikarya</taxon>
        <taxon>Ascomycota</taxon>
        <taxon>Pezizomycotina</taxon>
        <taxon>Eurotiomycetes</taxon>
        <taxon>Chaetothyriomycetidae</taxon>
        <taxon>Chaetothyriales</taxon>
        <taxon>Herpotrichiellaceae</taxon>
        <taxon>Exophiala</taxon>
    </lineage>
</organism>
<dbReference type="PROSITE" id="PS50048">
    <property type="entry name" value="ZN2_CY6_FUNGAL_2"/>
    <property type="match status" value="1"/>
</dbReference>
<dbReference type="AlphaFoldDB" id="A0AAV9NGG9"/>
<dbReference type="CDD" id="cd12148">
    <property type="entry name" value="fungal_TF_MHR"/>
    <property type="match status" value="1"/>
</dbReference>
<feature type="region of interest" description="Disordered" evidence="7">
    <location>
        <begin position="253"/>
        <end position="335"/>
    </location>
</feature>
<dbReference type="PANTHER" id="PTHR47338:SF11">
    <property type="entry name" value="ZN(II)2CYS6 TRANSCRIPTION FACTOR (EUROFUNG)"/>
    <property type="match status" value="1"/>
</dbReference>
<evidence type="ECO:0000256" key="3">
    <source>
        <dbReference type="ARBA" id="ARBA00023015"/>
    </source>
</evidence>
<evidence type="ECO:0000256" key="4">
    <source>
        <dbReference type="ARBA" id="ARBA00023125"/>
    </source>
</evidence>
<dbReference type="GO" id="GO:0005634">
    <property type="term" value="C:nucleus"/>
    <property type="evidence" value="ECO:0007669"/>
    <property type="project" value="UniProtKB-SubCell"/>
</dbReference>
<dbReference type="Pfam" id="PF00172">
    <property type="entry name" value="Zn_clus"/>
    <property type="match status" value="1"/>
</dbReference>
<keyword evidence="3" id="KW-0805">Transcription regulation</keyword>
<evidence type="ECO:0000256" key="2">
    <source>
        <dbReference type="ARBA" id="ARBA00022723"/>
    </source>
</evidence>
<dbReference type="GO" id="GO:0003677">
    <property type="term" value="F:DNA binding"/>
    <property type="evidence" value="ECO:0007669"/>
    <property type="project" value="UniProtKB-KW"/>
</dbReference>
<evidence type="ECO:0000256" key="6">
    <source>
        <dbReference type="ARBA" id="ARBA00023242"/>
    </source>
</evidence>
<dbReference type="PANTHER" id="PTHR47338">
    <property type="entry name" value="ZN(II)2CYS6 TRANSCRIPTION FACTOR (EUROFUNG)-RELATED"/>
    <property type="match status" value="1"/>
</dbReference>
<sequence>MIVQHINDFLGHNQSTTRHLDYKSTYWERYRLRMRHEVGGGHAPISQNPFQPGLPSFQQLLSTIEIQIPQDRKPSGNTSVAIDSAIPYSRGFQYHNYNVAARTAFHSTSGKRFQSLDKRSDIHLSGPNRTDCSPNMAHTAMEAHKSNLYALSTLDSPRLASHNASFDQASSSASNSIRSPLELKLWHEATQIFPLNEKIAFTKTGKLRKRLEKACDPCREKKVKCRLRLPKCIHCQKCGYECNAELILRPDSTGTSLQSSNQSPIPTGVSDTKGSSNQPNISKQNDEQDFSGLKSEMSSTKAPKRLRNETPTEGDDVLNETLRQPPQKKRMTTAASTMSLGTVVHDELTTKSETSLRSPSMAALPTVLNFSLYADPYDINPRVTLKYIGKFFGFVDKHVLAAIPKAPFLQWVKSCKHKSQSDKMMIYSVLALGSVFADISAANTYTSDLSTIVHEGLTLCGEDLSFQLAMTYLLTTLLSAMRGEYHKAWATCGSTMHTLFGLRFNTEAGIRTTSRSGSWEAQLETDTLMESRRSITWAALVVECLNGCYTTPLSTAAWSEYDLWLPLTKIPFQFHGSLDLANLSPPQEINRKSFTTDALGDSTPLFHLIHLATIFHEVTNYAHQQKSRVISNHRPFQSEIERRLHMLKRSLHRFQEYGGNKIMFFDLEILYHCINLHLHRYIRHGVLNSSEIETHVTTGLSHAYRILERVQYLNSDEKMRNSLAEFRITSPCLEFAITAALDVLTAAGKFNDLTGTSNIMSMVASGLEVLDDLARYSQSAKQRRDLVKRRLTTMLQSITRRTGNQRKAFYFKDPLLLRFGMEQDVIYGITRIHYFQALDSREAFTDDDFHELKDSL</sequence>
<dbReference type="GO" id="GO:0000981">
    <property type="term" value="F:DNA-binding transcription factor activity, RNA polymerase II-specific"/>
    <property type="evidence" value="ECO:0007669"/>
    <property type="project" value="InterPro"/>
</dbReference>